<name>A0A0G4E458_PSEFS</name>
<accession>A0A0G4E458</accession>
<evidence type="ECO:0008006" key="3">
    <source>
        <dbReference type="Google" id="ProtNLM"/>
    </source>
</evidence>
<organism evidence="2">
    <name type="scientific">Pseudomonas fluorescens (strain SBW25)</name>
    <dbReference type="NCBI Taxonomy" id="216595"/>
    <lineage>
        <taxon>Bacteria</taxon>
        <taxon>Pseudomonadati</taxon>
        <taxon>Pseudomonadota</taxon>
        <taxon>Gammaproteobacteria</taxon>
        <taxon>Pseudomonadales</taxon>
        <taxon>Pseudomonadaceae</taxon>
        <taxon>Pseudomonas</taxon>
    </lineage>
</organism>
<dbReference type="RefSeq" id="WP_192963251.1">
    <property type="nucleotide sequence ID" value="NZ_LN713926.1"/>
</dbReference>
<protein>
    <recommendedName>
        <fullName evidence="3">Type IV pilus biogenesis protein PilP</fullName>
    </recommendedName>
</protein>
<keyword evidence="2" id="KW-0614">Plasmid</keyword>
<feature type="signal peptide" evidence="1">
    <location>
        <begin position="1"/>
        <end position="21"/>
    </location>
</feature>
<gene>
    <name evidence="2" type="ORF">PQBR57_0078</name>
</gene>
<reference evidence="2" key="2">
    <citation type="submission" date="2015-06" db="EMBL/GenBank/DDBJ databases">
        <title>Environmentally co-occuring mercury resistance plasmids are genetically and phenotypically diverse and confer variable context-dependent fitness effects.</title>
        <authorList>
            <person name="Hall J.P.J."/>
            <person name="Harrison E."/>
            <person name="Lilley A.K."/>
            <person name="Paterson S."/>
            <person name="Spiers A.J."/>
            <person name="Brockhurst M.A."/>
        </authorList>
    </citation>
    <scope>NUCLEOTIDE SEQUENCE [LARGE SCALE GENOMIC DNA]</scope>
    <source>
        <strain evidence="2">SBW25</strain>
        <plasmid evidence="2">pQBR57</plasmid>
    </source>
</reference>
<evidence type="ECO:0000313" key="2">
    <source>
        <dbReference type="EMBL" id="CEK42031.1"/>
    </source>
</evidence>
<feature type="chain" id="PRO_5005187319" description="Type IV pilus biogenesis protein PilP" evidence="1">
    <location>
        <begin position="22"/>
        <end position="227"/>
    </location>
</feature>
<dbReference type="EMBL" id="LN713926">
    <property type="protein sequence ID" value="CEK42031.1"/>
    <property type="molecule type" value="Genomic_DNA"/>
</dbReference>
<evidence type="ECO:0000256" key="1">
    <source>
        <dbReference type="SAM" id="SignalP"/>
    </source>
</evidence>
<dbReference type="AlphaFoldDB" id="A0A0G4E458"/>
<sequence length="227" mass="24282">MNKLSLITLALGFAFSTGAFAEGADDDLLARNHTLSEMQFTADKLAIQASMAKSYKDMSDARFIVDPRGVPLGIGDMETLAMQVRLRAGMQDSKGESSSDPFGGSNPIIPMPPGQGMFGDAGFPTGPAPAPASPAAKVEPKADKVEVIEKPSEREKVQGKQVLRLVELRGTSATLFTNDGFKELAVGQSVYDQKLTHIGADSVTLKGKEGSRTLRIDWSKSVRYSDD</sequence>
<keyword evidence="1" id="KW-0732">Signal</keyword>
<reference evidence="2" key="1">
    <citation type="submission" date="2014-12" db="EMBL/GenBank/DDBJ databases">
        <authorList>
            <person name="Hall J."/>
        </authorList>
    </citation>
    <scope>NUCLEOTIDE SEQUENCE [LARGE SCALE GENOMIC DNA]</scope>
    <source>
        <strain evidence="2">SBW25</strain>
        <plasmid evidence="2">pQBR57</plasmid>
    </source>
</reference>
<proteinExistence type="predicted"/>
<geneLocation type="plasmid" evidence="2">
    <name>pQBR57</name>
</geneLocation>